<evidence type="ECO:0000256" key="25">
    <source>
        <dbReference type="ARBA" id="ARBA00023136"/>
    </source>
</evidence>
<feature type="region of interest" description="Fusion peptide" evidence="32">
    <location>
        <begin position="506"/>
        <end position="526"/>
    </location>
</feature>
<comment type="subcellular location">
    <subcellularLocation>
        <location evidence="3">Host cell membrane</location>
        <topology evidence="3">Peripheral membrane protein</topology>
    </subcellularLocation>
    <subcellularLocation>
        <location evidence="1">Host cell membrane</location>
        <topology evidence="1">Single-pass type I membrane protein</topology>
    </subcellularLocation>
    <subcellularLocation>
        <location evidence="2">Host endosome membrane</location>
        <topology evidence="2">Peripheral membrane protein</topology>
    </subcellularLocation>
    <subcellularLocation>
        <location evidence="5">Host endosome membrane</location>
        <topology evidence="5">Single-pass type I membrane protein</topology>
    </subcellularLocation>
    <subcellularLocation>
        <location evidence="6">Virion membrane</location>
        <topology evidence="6">Peripheral membrane protein</topology>
    </subcellularLocation>
    <subcellularLocation>
        <location evidence="4">Virion membrane</location>
        <topology evidence="4">Single-pass type I membrane protein</topology>
    </subcellularLocation>
</comment>
<evidence type="ECO:0000256" key="28">
    <source>
        <dbReference type="ARBA" id="ARBA00023180"/>
    </source>
</evidence>
<feature type="disulfide bond" evidence="32">
    <location>
        <begin position="51"/>
        <end position="71"/>
    </location>
</feature>
<protein>
    <recommendedName>
        <fullName evidence="32">Envelope glycoprotein gp160</fullName>
    </recommendedName>
    <alternativeName>
        <fullName evidence="32">Env polyprotein</fullName>
    </alternativeName>
    <component>
        <recommendedName>
            <fullName evidence="32">Surface protein gp120</fullName>
            <shortName evidence="32">SU</shortName>
        </recommendedName>
        <alternativeName>
            <fullName evidence="32">Glycoprotein 120</fullName>
            <shortName evidence="32">gp120</shortName>
        </alternativeName>
    </component>
    <component>
        <recommendedName>
            <fullName evidence="32">Transmembrane protein gp41</fullName>
            <shortName evidence="32">TM</shortName>
        </recommendedName>
        <alternativeName>
            <fullName evidence="32">Glycoprotein 41</fullName>
            <shortName evidence="32">gp41</shortName>
        </alternativeName>
    </component>
</protein>
<evidence type="ECO:0000256" key="3">
    <source>
        <dbReference type="ARBA" id="ARBA00004505"/>
    </source>
</evidence>
<dbReference type="FunFam" id="2.170.40.20:FF:000004">
    <property type="entry name" value="Envelope glycoprotein gp160"/>
    <property type="match status" value="1"/>
</dbReference>
<keyword evidence="11 32" id="KW-0945">Host-virus interaction</keyword>
<evidence type="ECO:0000256" key="17">
    <source>
        <dbReference type="ARBA" id="ARBA00022804"/>
    </source>
</evidence>
<feature type="lipid moiety-binding region" description="S-palmitoyl cysteine; by host" evidence="32">
    <location>
        <position position="758"/>
    </location>
</feature>
<keyword evidence="28 32" id="KW-0325">Glycoprotein</keyword>
<dbReference type="Gene3D" id="1.20.5.490">
    <property type="entry name" value="Single helix bin"/>
    <property type="match status" value="1"/>
</dbReference>
<keyword evidence="10 32" id="KW-1165">Clathrin-mediated endocytosis of virus by host</keyword>
<keyword evidence="15 32" id="KW-0053">Apoptosis</keyword>
<keyword evidence="18 32" id="KW-0946">Virion</keyword>
<comment type="caution">
    <text evidence="32 33">Lacks conserved residue(s) required for the propagation of feature annotation.</text>
</comment>
<keyword evidence="14 32" id="KW-0812">Transmembrane</keyword>
<keyword evidence="9 32" id="KW-1032">Host cell membrane</keyword>
<keyword evidence="17 32" id="KW-1161">Viral attachment to host cell</keyword>
<dbReference type="GO" id="GO:0075512">
    <property type="term" value="P:clathrin-dependent endocytosis of virus by host cell"/>
    <property type="evidence" value="ECO:0007669"/>
    <property type="project" value="UniProtKB-UniRule"/>
</dbReference>
<proteinExistence type="inferred from homology"/>
<dbReference type="InterPro" id="IPR037527">
    <property type="entry name" value="Gp160"/>
</dbReference>
<evidence type="ECO:0000256" key="34">
    <source>
        <dbReference type="SAM" id="MobiDB-lite"/>
    </source>
</evidence>
<evidence type="ECO:0000256" key="11">
    <source>
        <dbReference type="ARBA" id="ARBA00022581"/>
    </source>
</evidence>
<organism evidence="37">
    <name type="scientific">Human immunodeficiency virus type 1</name>
    <name type="common">HIV-1</name>
    <dbReference type="NCBI Taxonomy" id="11676"/>
    <lineage>
        <taxon>Viruses</taxon>
        <taxon>Riboviria</taxon>
        <taxon>Pararnavirae</taxon>
        <taxon>Artverviricota</taxon>
        <taxon>Revtraviricetes</taxon>
        <taxon>Ortervirales</taxon>
        <taxon>Retroviridae</taxon>
        <taxon>Orthoretrovirinae</taxon>
        <taxon>Lentivirus</taxon>
        <taxon>Lentivirus humimdef1</taxon>
    </lineage>
</organism>
<comment type="domain">
    <text evidence="32 33">The 17 amino acids long immunosuppressive region is present in many retroviral envelope proteins. Synthetic peptides derived from this relatively conserved sequence inhibit immune function in vitro and in vivo.</text>
</comment>
<comment type="PTM">
    <text evidence="32">Palmitoylation of the transmembrane protein and of Env polyprotein (prior to its proteolytic cleavage) is essential for their association with host cell membrane lipid rafts. Palmitoylation is therefore required for envelope trafficking to classical lipid rafts, but not for viral replication.</text>
</comment>
<keyword evidence="19 32" id="KW-1043">Host membrane</keyword>
<evidence type="ECO:0000259" key="36">
    <source>
        <dbReference type="Pfam" id="PF00517"/>
    </source>
</evidence>
<evidence type="ECO:0000256" key="13">
    <source>
        <dbReference type="ARBA" id="ARBA00022685"/>
    </source>
</evidence>
<evidence type="ECO:0000256" key="6">
    <source>
        <dbReference type="ARBA" id="ARBA00004650"/>
    </source>
</evidence>
<dbReference type="FunFam" id="1.10.287.210:FF:000001">
    <property type="entry name" value="Envelope glycoprotein gp160"/>
    <property type="match status" value="1"/>
</dbReference>
<feature type="lipid moiety-binding region" description="S-palmitoyl cysteine; by host" evidence="32">
    <location>
        <position position="827"/>
    </location>
</feature>
<organismHost>
    <name type="scientific">Homo sapiens</name>
    <name type="common">Human</name>
    <dbReference type="NCBI Taxonomy" id="9606"/>
</organismHost>
<feature type="site" description="Cleavage; by host furin" evidence="32">
    <location>
        <begin position="505"/>
        <end position="506"/>
    </location>
</feature>
<evidence type="ECO:0000256" key="4">
    <source>
        <dbReference type="ARBA" id="ARBA00004563"/>
    </source>
</evidence>
<sequence>MRVRGMLRNCQQWWIWGILGFWMVCNVVGNLWVTVYYGVPVWKEAKTTLFCASDAKAHDEEVHNVWATHACVPTDPNPQEMLLGNVTENFNMWKNDMVEQMHEDIISLWDESLKPCVQLTPLCVTLNCSSANRNFSLVNGSINNEFRDREIKNCSFNMTTELRDKIKNMYSLFYRSDIVPLDGNNNSSKNGSYRLINCNTSTITQACPKVSFDPIPIHYCAPAGYVILKCNDRTFNGTGPCNNVSTVLCTHGIKPVVSTQLLLNGSLAEEGIIIRSKNLTDNTKTIIVQLNKSVSINCTRPNNNTRQGVGIGPGQMFYTTDIIGDIRQAHCNISYKDWWNDTLQKVIEKLQKHFPNKTIEFEPHSGGDLEITMHSFNCRGEFFYCNTAKLFNSTYLNSSSENITITLPCRIKQIINMWQRVGQAMYAPPIRGSLTCNSSITGLLLTRDGGSGGDEGNETEIFRPGGGDMRDNWRSELYKYKVVEVQPLGIAPTKAKRKVVEREKRAVGIGAVFLGLLGAAGSTMGAVSMTLTVQARQLLSGIVQQQSNLLRAIEAQQHMLQLTVWGIKQLQARVLAIERYLKDQQLLGIWGCSGKLICTTAVPWNYSWSNKTEEQIWGNMTWMQWEKEISNYTDTIYNLLVVSQTQQEENEKELLELNKWNNLWNWFDITKWLWYIKIFIMIVGGLIGLRIIFAVLSLVNRVRQGYSPLSFQTLIPNQGGPDRLGRIEEEGGEQDRDRSVRLVNGFLALAWDDLRSLCLFSYHRLRDFILIVARGLQRGWEALKYLGSLVQHWGLELKKSAISLLDTIAIAVAEGTDRIIEIIQRSCRAICNIPRRIRQGFEAALQ</sequence>
<feature type="transmembrane region" description="Helical" evidence="33">
    <location>
        <begin position="506"/>
        <end position="531"/>
    </location>
</feature>
<evidence type="ECO:0000313" key="37">
    <source>
        <dbReference type="EMBL" id="AGC80981.1"/>
    </source>
</evidence>
<dbReference type="HAMAP" id="MF_04083">
    <property type="entry name" value="HIV_ENV"/>
    <property type="match status" value="1"/>
</dbReference>
<evidence type="ECO:0000256" key="23">
    <source>
        <dbReference type="ARBA" id="ARBA00023046"/>
    </source>
</evidence>
<evidence type="ECO:0000256" key="20">
    <source>
        <dbReference type="ARBA" id="ARBA00022879"/>
    </source>
</evidence>
<dbReference type="EMBL" id="KC187146">
    <property type="protein sequence ID" value="AGC80981.1"/>
    <property type="molecule type" value="Genomic_RNA"/>
</dbReference>
<keyword evidence="8 32" id="KW-1170">Fusion of virus membrane with host endosomal membrane</keyword>
<dbReference type="GO" id="GO:0052031">
    <property type="term" value="P:symbiont-mediated perturbation of host defense response"/>
    <property type="evidence" value="ECO:0007669"/>
    <property type="project" value="UniProtKB-UniRule"/>
</dbReference>
<dbReference type="GO" id="GO:0044175">
    <property type="term" value="C:host cell endosome membrane"/>
    <property type="evidence" value="ECO:0007669"/>
    <property type="project" value="UniProtKB-SubCell"/>
</dbReference>
<keyword evidence="16 32" id="KW-0732">Signal</keyword>
<evidence type="ECO:0000256" key="18">
    <source>
        <dbReference type="ARBA" id="ARBA00022844"/>
    </source>
</evidence>
<name>L7WJB9_HV1</name>
<keyword evidence="12 32" id="KW-1162">Viral penetration into host cytoplasm</keyword>
<keyword evidence="30 32" id="KW-0449">Lipoprotein</keyword>
<keyword evidence="21 32" id="KW-1164">Virus endocytosis by host</keyword>
<dbReference type="GO" id="GO:0019082">
    <property type="term" value="P:viral protein processing"/>
    <property type="evidence" value="ECO:0007669"/>
    <property type="project" value="UniProtKB-UniRule"/>
</dbReference>
<comment type="PTM">
    <text evidence="32">Specific enzymatic cleavages in vivo yield mature proteins. Envelope glycoproteins are synthesized as a inactive precursor that is heavily N-glycosylated and processed likely by host cell furin in the Golgi to yield the mature SU and TM proteins. The cleavage site between SU and TM requires the minimal sequence [KR]-X-[KR]-R. About 2 of the 9 disulfide bonds of gp41 are reduced by P4HB/PDI, following binding to CD4 receptor.</text>
</comment>
<dbReference type="Pfam" id="PF00516">
    <property type="entry name" value="GP120"/>
    <property type="match status" value="2"/>
</dbReference>
<feature type="region of interest" description="CD4-binding loop" evidence="32">
    <location>
        <begin position="364"/>
        <end position="374"/>
    </location>
</feature>
<feature type="domain" description="Retroviral envelope protein GP41-like" evidence="36">
    <location>
        <begin position="524"/>
        <end position="714"/>
    </location>
</feature>
<comment type="miscellaneous">
    <text evidence="32">HIV-1 lineages are divided in three main groups, M (for Major), O (for Outlier), and N (for New, or Non-M, Non-O). The vast majority of strains found worldwide belong to the group M. Group O seems to be endemic to and largely confined to Cameroon and neighboring countries in West Central Africa, where these viruses represent a small minority of HIV-1 strains. The group N is represented by a limited number of isolates from Cameroonian persons. The group M is further subdivided in 9 clades or subtypes (A to D, F to H, J and K).</text>
</comment>
<dbReference type="Gene3D" id="1.10.287.210">
    <property type="match status" value="1"/>
</dbReference>
<comment type="function">
    <text evidence="32">Envelope glycoprotein gp160: Oligomerizes in the host endoplasmic reticulum into predominantly trimers. In a second time, gp160 transits in the host Golgi, where glycosylation is completed. The precursor is then proteolytically cleaved in the trans-Golgi and thereby activated by cellular furin or furin-like proteases to produce gp120 and gp41.</text>
</comment>
<evidence type="ECO:0000256" key="12">
    <source>
        <dbReference type="ARBA" id="ARBA00022595"/>
    </source>
</evidence>
<dbReference type="Pfam" id="PF00517">
    <property type="entry name" value="GP41"/>
    <property type="match status" value="1"/>
</dbReference>
<comment type="domain">
    <text evidence="32">The YXXL motif is involved in determining the exact site of viral release at the surface of infected mononuclear cells and promotes endocytosis. YXXL and di-leucine endocytosis motifs interact directly or indirectly with the clathrin adapter complexes, opperate independently, and their activities are not additive.</text>
</comment>
<keyword evidence="27 32" id="KW-1015">Disulfide bond</keyword>
<dbReference type="FunFam" id="1.20.5.490:FF:000001">
    <property type="entry name" value="Envelope glycoprotein gp160"/>
    <property type="match status" value="1"/>
</dbReference>
<feature type="disulfide bond" evidence="32">
    <location>
        <begin position="220"/>
        <end position="249"/>
    </location>
</feature>
<comment type="similarity">
    <text evidence="32">Belongs to the HIV-1 env protein family.</text>
</comment>
<comment type="PTM">
    <text evidence="32">Highly glycosylated by host. The high number of glycan on the protein is reffered to as 'glycan shield' because it contributes to hide protein sequence from adaptive immune system.</text>
</comment>
<dbReference type="GO" id="GO:0019062">
    <property type="term" value="P:virion attachment to host cell"/>
    <property type="evidence" value="ECO:0007669"/>
    <property type="project" value="UniProtKB-UniRule"/>
</dbReference>
<evidence type="ECO:0000256" key="16">
    <source>
        <dbReference type="ARBA" id="ARBA00022729"/>
    </source>
</evidence>
<feature type="disulfide bond" evidence="32">
    <location>
        <begin position="230"/>
        <end position="241"/>
    </location>
</feature>
<evidence type="ECO:0000256" key="31">
    <source>
        <dbReference type="ARBA" id="ARBA00023296"/>
    </source>
</evidence>
<dbReference type="FunFam" id="2.170.40.20:FF:000003">
    <property type="entry name" value="Envelope glycoprotein gp160"/>
    <property type="match status" value="1"/>
</dbReference>
<evidence type="ECO:0000256" key="32">
    <source>
        <dbReference type="HAMAP-Rule" id="MF_04083"/>
    </source>
</evidence>
<dbReference type="GO" id="GO:0020002">
    <property type="term" value="C:host cell plasma membrane"/>
    <property type="evidence" value="ECO:0007669"/>
    <property type="project" value="UniProtKB-SubCell"/>
</dbReference>
<feature type="disulfide bond" evidence="32">
    <location>
        <begin position="128"/>
        <end position="154"/>
    </location>
</feature>
<keyword evidence="25 32" id="KW-0472">Membrane</keyword>
<evidence type="ECO:0000256" key="2">
    <source>
        <dbReference type="ARBA" id="ARBA00004433"/>
    </source>
</evidence>
<feature type="topological domain" description="Cytoplasmic" evidence="32">
    <location>
        <begin position="700"/>
        <end position="846"/>
    </location>
</feature>
<feature type="chain" id="PRO_5023504720" description="Envelope glycoprotein gp160" evidence="32">
    <location>
        <begin position="30"/>
        <end position="846"/>
    </location>
</feature>
<feature type="domain" description="Human immunodeficiency virus 1 envelope glycoprotein Gp120" evidence="35">
    <location>
        <begin position="31"/>
        <end position="136"/>
    </location>
</feature>
<evidence type="ECO:0000256" key="19">
    <source>
        <dbReference type="ARBA" id="ARBA00022870"/>
    </source>
</evidence>
<comment type="subcellular location">
    <molecule>Transmembrane protein gp41</molecule>
    <subcellularLocation>
        <location evidence="32">Virion membrane</location>
        <topology evidence="32">Single-pass type I membrane protein</topology>
    </subcellularLocation>
    <subcellularLocation>
        <location evidence="32">Host cell membrane</location>
        <topology evidence="32">Single-pass type I membrane protein</topology>
    </subcellularLocation>
    <subcellularLocation>
        <location evidence="32">Host endosome membrane</location>
        <topology evidence="32">Single-pass type I membrane protein</topology>
    </subcellularLocation>
    <text evidence="32">It is probably concentrated at the site of budding and incorporated into the virions possibly by contacts between the cytoplasmic tail of Env and the N-terminus of Gag.</text>
</comment>
<keyword evidence="26 32" id="KW-0564">Palmitate</keyword>
<comment type="subcellular location">
    <molecule>Surface protein gp120</molecule>
    <subcellularLocation>
        <location evidence="32">Virion membrane</location>
        <topology evidence="32">Peripheral membrane protein</topology>
    </subcellularLocation>
    <subcellularLocation>
        <location evidence="32">Host cell membrane</location>
        <topology evidence="32">Peripheral membrane protein</topology>
    </subcellularLocation>
    <subcellularLocation>
        <location evidence="32">Host endosome membrane</location>
        <topology evidence="32">Single-pass type I membrane protein</topology>
    </subcellularLocation>
    <text evidence="32">The surface protein is not anchored to the viral envelope, but associates with the extravirion surface through its binding to TM. It is probably concentrated at the site of budding and incorporated into the virions possibly by contacts between the cytoplasmic tail of Env and the N-terminus of Gag.</text>
</comment>
<feature type="disulfide bond" evidence="32">
    <location>
        <begin position="592"/>
        <end position="598"/>
    </location>
</feature>
<keyword evidence="22 32" id="KW-1133">Transmembrane helix</keyword>
<keyword evidence="24 32" id="KW-0175">Coiled coil</keyword>
<accession>L7WJB9</accession>
<dbReference type="Gene3D" id="2.170.40.20">
    <property type="entry name" value="Human immunodeficiency virus 1, Gp160, envelope glycoprotein"/>
    <property type="match status" value="2"/>
</dbReference>
<evidence type="ECO:0000256" key="15">
    <source>
        <dbReference type="ARBA" id="ARBA00022703"/>
    </source>
</evidence>
<dbReference type="InterPro" id="IPR036377">
    <property type="entry name" value="Gp120_core_sf"/>
</dbReference>
<evidence type="ECO:0000256" key="14">
    <source>
        <dbReference type="ARBA" id="ARBA00022692"/>
    </source>
</evidence>
<keyword evidence="20 32" id="KW-0261">Viral envelope protein</keyword>
<feature type="region of interest" description="V1" evidence="32">
    <location>
        <begin position="128"/>
        <end position="153"/>
    </location>
</feature>
<evidence type="ECO:0000259" key="35">
    <source>
        <dbReference type="Pfam" id="PF00516"/>
    </source>
</evidence>
<evidence type="ECO:0000256" key="1">
    <source>
        <dbReference type="ARBA" id="ARBA00004402"/>
    </source>
</evidence>
<dbReference type="InterPro" id="IPR000328">
    <property type="entry name" value="GP41-like"/>
</dbReference>
<reference evidence="37" key="1">
    <citation type="journal article" date="2012" name="PLoS Pathog.">
        <title>Central Nervous System Compartmentalization of HIV-1 Subtype C Variants Early and Late in Infection in Young Children.</title>
        <authorList>
            <person name="Sturdevant C.B."/>
            <person name="Dow A."/>
            <person name="Jabara C.B."/>
            <person name="Joseph S.B."/>
            <person name="Schnell G."/>
            <person name="Takamune N."/>
            <person name="Mallewa M."/>
            <person name="Heyderman R.S."/>
            <person name="Van Rie A."/>
            <person name="Swanstrom R."/>
        </authorList>
    </citation>
    <scope>NUCLEOTIDE SEQUENCE</scope>
    <source>
        <strain evidence="37">4004_CSF_Visit1_amplicon10</strain>
    </source>
</reference>
<feature type="domain" description="Human immunodeficiency virus 1 envelope glycoprotein Gp120" evidence="35">
    <location>
        <begin position="147"/>
        <end position="505"/>
    </location>
</feature>
<dbReference type="GO" id="GO:1903911">
    <property type="term" value="P:positive regulation of receptor clustering"/>
    <property type="evidence" value="ECO:0007669"/>
    <property type="project" value="UniProtKB-UniRule"/>
</dbReference>
<dbReference type="GO" id="GO:0005198">
    <property type="term" value="F:structural molecule activity"/>
    <property type="evidence" value="ECO:0007669"/>
    <property type="project" value="UniProtKB-UniRule"/>
</dbReference>
<feature type="transmembrane region" description="Helical" evidence="33">
    <location>
        <begin position="13"/>
        <end position="39"/>
    </location>
</feature>
<comment type="function">
    <text evidence="32">Transmembrane protein gp41: Acts as a class I viral fusion protein. Under the current model, the protein has at least 3 conformational states: pre-fusion native state, pre-hairpin intermediate state, and post-fusion hairpin state. During fusion of viral and target intracellular membranes, the coiled coil regions (heptad repeats) assume a trimer-of-hairpins structure, positioning the fusion peptide in close proximity to the C-terminal region of the ectodomain. The formation of this structure appears to drive apposition and subsequent fusion of viral and target cell membranes. Complete fusion occurs in host cell endosomes and is dynamin-dependent, however some lipid transfer might occur at the plasma membrane. The virus undergoes clathrin-dependent internalization long before endosomal fusion, thus minimizing the surface exposure of conserved viral epitopes during fusion and reducing the efficacy of inhibitors targeting these epitopes. Membranes fusion leads to delivery of the nucleocapsid into the cytoplasm.</text>
</comment>
<evidence type="ECO:0000256" key="26">
    <source>
        <dbReference type="ARBA" id="ARBA00023139"/>
    </source>
</evidence>
<dbReference type="GO" id="GO:0055036">
    <property type="term" value="C:virion membrane"/>
    <property type="evidence" value="ECO:0007669"/>
    <property type="project" value="UniProtKB-SubCell"/>
</dbReference>
<evidence type="ECO:0000256" key="24">
    <source>
        <dbReference type="ARBA" id="ARBA00023054"/>
    </source>
</evidence>
<comment type="subunit">
    <text evidence="32">The mature envelope protein (Env) consists of a homotrimer of non-covalently associated gp120-gp41 heterodimers. The resulting complex protrudes from the virus surface as a spike. There seems to be as few as 10 spikes on the average virion. Surface protein gp120 interacts with host CD4, CCR5 and CXCR4. Gp120 also interacts with the C-type lectins CD209/DC-SIGN and CLEC4M/DC-SIGNR (collectively referred to as DC-SIGN(R)). Gp120 and gp41 interact with GalCer. Gp120 interacts with host ITGA4/ITGB7 complex; on CD4+ T-cells, this interaction results in rapid activation of integrin ITGAL/LFA-1, which facilitates efficient cell-to-cell spreading of HIV-1. Gp120 interacts with cell-associated heparan sulfate; this interaction increases virus infectivity on permissive cells and may be involved in infection of CD4- cells.</text>
</comment>
<evidence type="ECO:0000256" key="33">
    <source>
        <dbReference type="RuleBase" id="RU363095"/>
    </source>
</evidence>
<evidence type="ECO:0000256" key="27">
    <source>
        <dbReference type="ARBA" id="ARBA00023157"/>
    </source>
</evidence>
<dbReference type="GO" id="GO:0016020">
    <property type="term" value="C:membrane"/>
    <property type="evidence" value="ECO:0007669"/>
    <property type="project" value="UniProtKB-UniRule"/>
</dbReference>
<evidence type="ECO:0000256" key="7">
    <source>
        <dbReference type="ARBA" id="ARBA00022506"/>
    </source>
</evidence>
<evidence type="ECO:0000256" key="10">
    <source>
        <dbReference type="ARBA" id="ARBA00022570"/>
    </source>
</evidence>
<keyword evidence="7 32" id="KW-1168">Fusion of virus membrane with host membrane</keyword>
<reference evidence="37" key="2">
    <citation type="submission" date="2012-11" db="EMBL/GenBank/DDBJ databases">
        <authorList>
            <person name="Buckheit Sturdevant C."/>
            <person name="Dow A."/>
            <person name="Jabara C.B."/>
            <person name="Joseph S.B."/>
            <person name="Schnell G."/>
            <person name="Takamune N."/>
            <person name="Mallewa M."/>
            <person name="Heyderman R.S."/>
            <person name="Van Rie A."/>
            <person name="Swanstrom R."/>
        </authorList>
    </citation>
    <scope>NUCLEOTIDE SEQUENCE</scope>
    <source>
        <strain evidence="37">4004_CSF_Visit1_amplicon10</strain>
    </source>
</reference>
<evidence type="ECO:0000256" key="21">
    <source>
        <dbReference type="ARBA" id="ARBA00022890"/>
    </source>
</evidence>
<keyword evidence="23 32" id="KW-1039">Host endosome</keyword>
<gene>
    <name evidence="32 37" type="primary">env</name>
</gene>
<evidence type="ECO:0000256" key="8">
    <source>
        <dbReference type="ARBA" id="ARBA00022510"/>
    </source>
</evidence>
<evidence type="ECO:0000256" key="22">
    <source>
        <dbReference type="ARBA" id="ARBA00022989"/>
    </source>
</evidence>
<dbReference type="GO" id="GO:1903908">
    <property type="term" value="P:positive regulation of plasma membrane raft polarization"/>
    <property type="evidence" value="ECO:0007669"/>
    <property type="project" value="UniProtKB-UniRule"/>
</dbReference>
<evidence type="ECO:0000256" key="29">
    <source>
        <dbReference type="ARBA" id="ARBA00023280"/>
    </source>
</evidence>
<comment type="domain">
    <text evidence="32">The membrane proximal external region (MPER) present in gp41 is a tryptophan-rich region recognized by the antibodies 2F5, Z13, and 4E10. MPER seems to play a role in fusion.</text>
</comment>
<feature type="transmembrane region" description="Helical" evidence="33">
    <location>
        <begin position="672"/>
        <end position="699"/>
    </location>
</feature>
<dbReference type="SUPFAM" id="SSF58069">
    <property type="entry name" value="Virus ectodomain"/>
    <property type="match status" value="1"/>
</dbReference>
<evidence type="ECO:0000256" key="9">
    <source>
        <dbReference type="ARBA" id="ARBA00022511"/>
    </source>
</evidence>
<feature type="region of interest" description="Immunosuppression" evidence="32">
    <location>
        <begin position="568"/>
        <end position="586"/>
    </location>
</feature>
<feature type="region of interest" description="MPER; binding to GalCer" evidence="32">
    <location>
        <begin position="656"/>
        <end position="677"/>
    </location>
</feature>
<feature type="chain" id="PRO_5023504721" description="Transmembrane protein gp41" evidence="32">
    <location>
        <begin position="506"/>
        <end position="846"/>
    </location>
</feature>
<feature type="region of interest" description="Disordered" evidence="34">
    <location>
        <begin position="447"/>
        <end position="466"/>
    </location>
</feature>
<dbReference type="CDD" id="cd09909">
    <property type="entry name" value="HIV-1-like_HR1-HR2"/>
    <property type="match status" value="1"/>
</dbReference>
<comment type="function">
    <text evidence="32">Surface protein gp120: Attaches the virus to the host lymphoid cell by binding to the primary receptor CD4. This interaction induces a structural rearrangement creating a high affinity binding site for a chemokine coreceptor like CXCR4 and/or CCR5. Acts as a ligand for CD209/DC-SIGN and CLEC4M/DC-SIGNR, which are respectively found on dendritic cells (DCs), and on endothelial cells of liver sinusoids and lymph node sinuses. These interactions allow capture of viral particles at mucosal surfaces by these cells and subsequent transmission to permissive cells. HIV subverts the migration properties of dendritic cells to gain access to CD4+ T-cells in lymph nodes. Virus transmission to permissive T-cells occurs either in trans (without DCs infection, through viral capture and transmission), or in cis (following DCs productive infection, through the usual CD4-gp120 interaction), thereby inducing a robust infection. In trans infection, bound virions remain infectious over days and it is proposed that they are not degraded, but protected in non-lysosomal acidic organelles within the DCs close to the cell membrane thus contributing to the viral infectious potential during DCs' migration from the periphery to the lymphoid tissues. On arrival at lymphoid tissues, intact virions recycle back to DCs' cell surface allowing virus transmission to CD4+ T-cells.</text>
</comment>
<comment type="domain">
    <text evidence="32">The CD4-binding region is targeted by the antibody b12.</text>
</comment>
<dbReference type="InterPro" id="IPR000777">
    <property type="entry name" value="HIV1_Gp120"/>
</dbReference>
<feature type="short sequence motif" description="YXXL motif; contains endocytosis signal" evidence="32">
    <location>
        <begin position="706"/>
        <end position="709"/>
    </location>
</feature>
<keyword evidence="13 32" id="KW-0165">Cleavage on pair of basic residues</keyword>
<evidence type="ECO:0000256" key="30">
    <source>
        <dbReference type="ARBA" id="ARBA00023288"/>
    </source>
</evidence>
<dbReference type="GO" id="GO:0019031">
    <property type="term" value="C:viral envelope"/>
    <property type="evidence" value="ECO:0007669"/>
    <property type="project" value="UniProtKB-KW"/>
</dbReference>
<dbReference type="SUPFAM" id="SSF56502">
    <property type="entry name" value="gp120 core"/>
    <property type="match status" value="2"/>
</dbReference>
<evidence type="ECO:0000256" key="5">
    <source>
        <dbReference type="ARBA" id="ARBA00004578"/>
    </source>
</evidence>
<dbReference type="GO" id="GO:0039654">
    <property type="term" value="P:fusion of virus membrane with host endosome membrane"/>
    <property type="evidence" value="ECO:0007669"/>
    <property type="project" value="UniProtKB-UniRule"/>
</dbReference>
<dbReference type="GO" id="GO:0019064">
    <property type="term" value="P:fusion of virus membrane with host plasma membrane"/>
    <property type="evidence" value="ECO:0007669"/>
    <property type="project" value="UniProtKB-UniRule"/>
</dbReference>
<keyword evidence="29 32" id="KW-0899">Viral immunoevasion</keyword>
<keyword evidence="31 32" id="KW-1160">Virus entry into host cell</keyword>
<comment type="domain">
    <text evidence="32">Some of the most genetically diverse regions of the viral genome are present in Env. They are called variable regions 1 through 5 (V1 through V5). Coreceptor usage of gp120 is determined mainly by the primary structure of the third variable region (V3) in the outer domain of gp120. The sequence of V3 determines which coreceptor, CCR5 and/or CXCR4 (corresponding to R5/macrophage, X4/T cell and R5X4/T cell and macrophage tropism), is used to trigger the fusion potential of the Env complex, and hence which cells the virus can infect. Binding to CCR5 involves a region adjacent in addition to V3.</text>
</comment>
<comment type="miscellaneous">
    <text evidence="32">Inhibitors targeting HIV-1 viral envelope proteins are used as antiretroviral drugs. Attachment of virions to the cell surface via non-specific interactions and CD4 binding can be blocked by inhibitors that include cyanovirin-N, cyclotriazadisulfonamide analogs, PRO 2000, TNX 355 and PRO 542. In addition, BMS 806 can block CD4-induced conformational changes. Env interactions with the coreceptor molecules can be targeted by CCR5 antagonists including SCH-D, maraviroc (UK 427857) and aplaviroc (GW 873140), and the CXCR4 antagonist AMD 070. Fusion of viral and cellular membranes can be inhibited by peptides such as enfuvirtide and tifuvirtide (T 1249). Resistance to inhibitors associated with mutations in Env are observed. Most of the time, single mutations confer only a modest reduction in drug susceptibility. Combination of several mutations is usually required to develop a high-level drug resistance.</text>
</comment>
<feature type="coiled-coil region" evidence="32">
    <location>
        <begin position="627"/>
        <end position="661"/>
    </location>
</feature>